<accession>A0A2U3BAM6</accession>
<reference evidence="2 3" key="1">
    <citation type="submission" date="2018-05" db="EMBL/GenBank/DDBJ databases">
        <title>Vibrio limimaris sp. nov., isolated from marine sediment.</title>
        <authorList>
            <person name="Li C.-M."/>
        </authorList>
    </citation>
    <scope>NUCLEOTIDE SEQUENCE [LARGE SCALE GENOMIC DNA]</scope>
    <source>
        <strain evidence="2 3">E4404</strain>
    </source>
</reference>
<dbReference type="GO" id="GO:0016787">
    <property type="term" value="F:hydrolase activity"/>
    <property type="evidence" value="ECO:0007669"/>
    <property type="project" value="InterPro"/>
</dbReference>
<proteinExistence type="predicted"/>
<evidence type="ECO:0000313" key="2">
    <source>
        <dbReference type="EMBL" id="PWI33837.1"/>
    </source>
</evidence>
<dbReference type="InterPro" id="IPR029021">
    <property type="entry name" value="Prot-tyrosine_phosphatase-like"/>
</dbReference>
<dbReference type="Pfam" id="PF04273">
    <property type="entry name" value="BLH_phosphatase"/>
    <property type="match status" value="1"/>
</dbReference>
<evidence type="ECO:0000259" key="1">
    <source>
        <dbReference type="Pfam" id="PF04273"/>
    </source>
</evidence>
<protein>
    <submittedName>
        <fullName evidence="2">TIGR01244 family phosphatase</fullName>
    </submittedName>
</protein>
<dbReference type="SUPFAM" id="SSF52799">
    <property type="entry name" value="(Phosphotyrosine protein) phosphatases II"/>
    <property type="match status" value="1"/>
</dbReference>
<feature type="domain" description="Beta-lactamase hydrolase-like protein phosphatase-like" evidence="1">
    <location>
        <begin position="18"/>
        <end position="120"/>
    </location>
</feature>
<dbReference type="OrthoDB" id="9802771at2"/>
<dbReference type="Proteomes" id="UP000245362">
    <property type="component" value="Unassembled WGS sequence"/>
</dbReference>
<dbReference type="CDD" id="cd14503">
    <property type="entry name" value="PTP-bact"/>
    <property type="match status" value="1"/>
</dbReference>
<organism evidence="2 3">
    <name type="scientific">Vibrio albus</name>
    <dbReference type="NCBI Taxonomy" id="2200953"/>
    <lineage>
        <taxon>Bacteria</taxon>
        <taxon>Pseudomonadati</taxon>
        <taxon>Pseudomonadota</taxon>
        <taxon>Gammaproteobacteria</taxon>
        <taxon>Vibrionales</taxon>
        <taxon>Vibrionaceae</taxon>
        <taxon>Vibrio</taxon>
    </lineage>
</organism>
<keyword evidence="3" id="KW-1185">Reference proteome</keyword>
<evidence type="ECO:0000313" key="3">
    <source>
        <dbReference type="Proteomes" id="UP000245362"/>
    </source>
</evidence>
<comment type="caution">
    <text evidence="2">The sequence shown here is derived from an EMBL/GenBank/DDBJ whole genome shotgun (WGS) entry which is preliminary data.</text>
</comment>
<name>A0A2U3BAM6_9VIBR</name>
<sequence length="142" mass="15733">MFSATHFSDQPGVDMLEIKQLTDDFAVSPQISPGDVHKIAELGFKTIINNRPDNEEPFQPFNLDIENQANELGLTYIHQPVGHLTAEDAAQFGEILKQAPRPLLAFCRSGTRCSILWVVGSDDLTSMENRIARARDCGYSLG</sequence>
<dbReference type="Gene3D" id="3.90.190.10">
    <property type="entry name" value="Protein tyrosine phosphatase superfamily"/>
    <property type="match status" value="1"/>
</dbReference>
<dbReference type="EMBL" id="QFWT01000003">
    <property type="protein sequence ID" value="PWI33837.1"/>
    <property type="molecule type" value="Genomic_DNA"/>
</dbReference>
<dbReference type="NCBIfam" id="TIGR01244">
    <property type="entry name" value="TIGR01244 family sulfur transferase"/>
    <property type="match status" value="1"/>
</dbReference>
<gene>
    <name evidence="2" type="ORF">DI392_06445</name>
</gene>
<dbReference type="InterPro" id="IPR005939">
    <property type="entry name" value="BLH_phosphatase-like"/>
</dbReference>
<dbReference type="AlphaFoldDB" id="A0A2U3BAM6"/>